<dbReference type="EMBL" id="KB548907">
    <property type="protein sequence ID" value="EMP30639.1"/>
    <property type="molecule type" value="Genomic_DNA"/>
</dbReference>
<protein>
    <submittedName>
        <fullName evidence="1">Uncharacterized protein</fullName>
    </submittedName>
</protein>
<dbReference type="Proteomes" id="UP000031443">
    <property type="component" value="Unassembled WGS sequence"/>
</dbReference>
<proteinExistence type="predicted"/>
<keyword evidence="2" id="KW-1185">Reference proteome</keyword>
<sequence length="222" mass="24145">MAKCVKWSKLKQKSFFICVRRHFQQQQQKVSVILTLSYSEPTDPYSAKGRVLEFRCLVGASASPDASPLTLLQGPVTLYVVMLSGEEGDLSTPVWSLLLQNRDKPCTKYALQGVVKSAGLTENYVLHPTAQVGIVQTPPLPMRLTSELVKSLLKARGQFSLHAYSGPCLVNCGSRQVMAFVVAGFSDVDTSAVGSNGYVYTAVGVCDCSTYRSAHASFDPVR</sequence>
<evidence type="ECO:0000313" key="2">
    <source>
        <dbReference type="Proteomes" id="UP000031443"/>
    </source>
</evidence>
<dbReference type="AlphaFoldDB" id="M7B0S1"/>
<organism evidence="1 2">
    <name type="scientific">Chelonia mydas</name>
    <name type="common">Green sea-turtle</name>
    <name type="synonym">Chelonia agassizi</name>
    <dbReference type="NCBI Taxonomy" id="8469"/>
    <lineage>
        <taxon>Eukaryota</taxon>
        <taxon>Metazoa</taxon>
        <taxon>Chordata</taxon>
        <taxon>Craniata</taxon>
        <taxon>Vertebrata</taxon>
        <taxon>Euteleostomi</taxon>
        <taxon>Archelosauria</taxon>
        <taxon>Testudinata</taxon>
        <taxon>Testudines</taxon>
        <taxon>Cryptodira</taxon>
        <taxon>Durocryptodira</taxon>
        <taxon>Americhelydia</taxon>
        <taxon>Chelonioidea</taxon>
        <taxon>Cheloniidae</taxon>
        <taxon>Chelonia</taxon>
    </lineage>
</organism>
<gene>
    <name evidence="1" type="ORF">UY3_12269</name>
</gene>
<evidence type="ECO:0000313" key="1">
    <source>
        <dbReference type="EMBL" id="EMP30639.1"/>
    </source>
</evidence>
<name>M7B0S1_CHEMY</name>
<accession>M7B0S1</accession>
<reference evidence="2" key="1">
    <citation type="journal article" date="2013" name="Nat. Genet.">
        <title>The draft genomes of soft-shell turtle and green sea turtle yield insights into the development and evolution of the turtle-specific body plan.</title>
        <authorList>
            <person name="Wang Z."/>
            <person name="Pascual-Anaya J."/>
            <person name="Zadissa A."/>
            <person name="Li W."/>
            <person name="Niimura Y."/>
            <person name="Huang Z."/>
            <person name="Li C."/>
            <person name="White S."/>
            <person name="Xiong Z."/>
            <person name="Fang D."/>
            <person name="Wang B."/>
            <person name="Ming Y."/>
            <person name="Chen Y."/>
            <person name="Zheng Y."/>
            <person name="Kuraku S."/>
            <person name="Pignatelli M."/>
            <person name="Herrero J."/>
            <person name="Beal K."/>
            <person name="Nozawa M."/>
            <person name="Li Q."/>
            <person name="Wang J."/>
            <person name="Zhang H."/>
            <person name="Yu L."/>
            <person name="Shigenobu S."/>
            <person name="Wang J."/>
            <person name="Liu J."/>
            <person name="Flicek P."/>
            <person name="Searle S."/>
            <person name="Wang J."/>
            <person name="Kuratani S."/>
            <person name="Yin Y."/>
            <person name="Aken B."/>
            <person name="Zhang G."/>
            <person name="Irie N."/>
        </authorList>
    </citation>
    <scope>NUCLEOTIDE SEQUENCE [LARGE SCALE GENOMIC DNA]</scope>
</reference>